<evidence type="ECO:0000259" key="7">
    <source>
        <dbReference type="Pfam" id="PF00294"/>
    </source>
</evidence>
<protein>
    <submittedName>
        <fullName evidence="8">1-phosphofructokinase family hexose kinase</fullName>
    </submittedName>
</protein>
<dbReference type="Pfam" id="PF00294">
    <property type="entry name" value="PfkB"/>
    <property type="match status" value="1"/>
</dbReference>
<dbReference type="EMBL" id="JBHSFR010000092">
    <property type="protein sequence ID" value="MFC4651242.1"/>
    <property type="molecule type" value="Genomic_DNA"/>
</dbReference>
<keyword evidence="9" id="KW-1185">Reference proteome</keyword>
<dbReference type="PANTHER" id="PTHR46566">
    <property type="entry name" value="1-PHOSPHOFRUCTOKINASE-RELATED"/>
    <property type="match status" value="1"/>
</dbReference>
<evidence type="ECO:0000256" key="3">
    <source>
        <dbReference type="ARBA" id="ARBA00022741"/>
    </source>
</evidence>
<evidence type="ECO:0000256" key="2">
    <source>
        <dbReference type="ARBA" id="ARBA00022679"/>
    </source>
</evidence>
<reference evidence="9" key="1">
    <citation type="journal article" date="2019" name="Int. J. Syst. Evol. Microbiol.">
        <title>The Global Catalogue of Microorganisms (GCM) 10K type strain sequencing project: providing services to taxonomists for standard genome sequencing and annotation.</title>
        <authorList>
            <consortium name="The Broad Institute Genomics Platform"/>
            <consortium name="The Broad Institute Genome Sequencing Center for Infectious Disease"/>
            <person name="Wu L."/>
            <person name="Ma J."/>
        </authorList>
    </citation>
    <scope>NUCLEOTIDE SEQUENCE [LARGE SCALE GENOMIC DNA]</scope>
    <source>
        <strain evidence="9">CGMCC 4.7117</strain>
    </source>
</reference>
<dbReference type="RefSeq" id="WP_381188087.1">
    <property type="nucleotide sequence ID" value="NZ_JBHSFR010000092.1"/>
</dbReference>
<comment type="caution">
    <text evidence="8">The sequence shown here is derived from an EMBL/GenBank/DDBJ whole genome shotgun (WGS) entry which is preliminary data.</text>
</comment>
<dbReference type="NCBIfam" id="TIGR03168">
    <property type="entry name" value="1-PFK"/>
    <property type="match status" value="1"/>
</dbReference>
<feature type="domain" description="Carbohydrate kinase PfkB" evidence="7">
    <location>
        <begin position="12"/>
        <end position="285"/>
    </location>
</feature>
<evidence type="ECO:0000256" key="5">
    <source>
        <dbReference type="ARBA" id="ARBA00022840"/>
    </source>
</evidence>
<dbReference type="Gene3D" id="3.40.1190.20">
    <property type="match status" value="1"/>
</dbReference>
<keyword evidence="3" id="KW-0547">Nucleotide-binding</keyword>
<dbReference type="PIRSF" id="PIRSF000535">
    <property type="entry name" value="1PFK/6PFK/LacC"/>
    <property type="match status" value="1"/>
</dbReference>
<dbReference type="Proteomes" id="UP001595913">
    <property type="component" value="Unassembled WGS sequence"/>
</dbReference>
<proteinExistence type="inferred from homology"/>
<evidence type="ECO:0000256" key="6">
    <source>
        <dbReference type="PIRNR" id="PIRNR000535"/>
    </source>
</evidence>
<keyword evidence="4" id="KW-0418">Kinase</keyword>
<dbReference type="PANTHER" id="PTHR46566:SF5">
    <property type="entry name" value="1-PHOSPHOFRUCTOKINASE"/>
    <property type="match status" value="1"/>
</dbReference>
<sequence>MIVTLTPNPSLDRTLAVDQLFPGAVQRASSGWSEPSGKGVNVTLALRAHGFPTRAVLPVGGPDGTRLAAMLDEAGIDHVSVPIAGNIRSNVSILEPGGTVTKVNEPGPVLTPDEVEALLEAALKTAAQASWLVGSGSLPNGTPDDLYAQLIRRAHDIGIPVAIDSSGPPLLAALPAGPDLVKPNSHELAEAAGTPVTTIGEAVDAAQHLRGMGARTVLASLGVDGALLVENDEVLHAEVIVDNPQSAVGAGDALLSGFLAGGATGEPALRTALQWAATALQQPGTLLGPRIDEDSFQLIFHDRPDRLRRLRTG</sequence>
<keyword evidence="5" id="KW-0067">ATP-binding</keyword>
<evidence type="ECO:0000313" key="9">
    <source>
        <dbReference type="Proteomes" id="UP001595913"/>
    </source>
</evidence>
<dbReference type="InterPro" id="IPR029056">
    <property type="entry name" value="Ribokinase-like"/>
</dbReference>
<keyword evidence="2 6" id="KW-0808">Transferase</keyword>
<comment type="similarity">
    <text evidence="1">Belongs to the carbohydrate kinase PfkB family.</text>
</comment>
<evidence type="ECO:0000256" key="1">
    <source>
        <dbReference type="ARBA" id="ARBA00010688"/>
    </source>
</evidence>
<evidence type="ECO:0000313" key="8">
    <source>
        <dbReference type="EMBL" id="MFC4651242.1"/>
    </source>
</evidence>
<dbReference type="InterPro" id="IPR017583">
    <property type="entry name" value="Tagatose/fructose_Pkinase"/>
</dbReference>
<name>A0ABV9J8Z8_9ACTN</name>
<evidence type="ECO:0000256" key="4">
    <source>
        <dbReference type="ARBA" id="ARBA00022777"/>
    </source>
</evidence>
<gene>
    <name evidence="8" type="ORF">ACFPEU_56115</name>
</gene>
<dbReference type="SUPFAM" id="SSF53613">
    <property type="entry name" value="Ribokinase-like"/>
    <property type="match status" value="1"/>
</dbReference>
<accession>A0ABV9J8Z8</accession>
<dbReference type="CDD" id="cd01164">
    <property type="entry name" value="FruK_PfkB_like"/>
    <property type="match status" value="1"/>
</dbReference>
<organism evidence="8 9">
    <name type="scientific">Streptomyces mangrovi</name>
    <dbReference type="NCBI Taxonomy" id="1206892"/>
    <lineage>
        <taxon>Bacteria</taxon>
        <taxon>Bacillati</taxon>
        <taxon>Actinomycetota</taxon>
        <taxon>Actinomycetes</taxon>
        <taxon>Kitasatosporales</taxon>
        <taxon>Streptomycetaceae</taxon>
        <taxon>Streptomyces</taxon>
    </lineage>
</organism>
<dbReference type="InterPro" id="IPR011611">
    <property type="entry name" value="PfkB_dom"/>
</dbReference>